<dbReference type="EMBL" id="CABFOC020000067">
    <property type="protein sequence ID" value="CAH0056956.1"/>
    <property type="molecule type" value="Genomic_DNA"/>
</dbReference>
<dbReference type="NCBIfam" id="NF041278">
    <property type="entry name" value="CmcJ_NvfI_EfuI"/>
    <property type="match status" value="1"/>
</dbReference>
<organism evidence="2 3">
    <name type="scientific">Clonostachys solani</name>
    <dbReference type="NCBI Taxonomy" id="160281"/>
    <lineage>
        <taxon>Eukaryota</taxon>
        <taxon>Fungi</taxon>
        <taxon>Dikarya</taxon>
        <taxon>Ascomycota</taxon>
        <taxon>Pezizomycotina</taxon>
        <taxon>Sordariomycetes</taxon>
        <taxon>Hypocreomycetidae</taxon>
        <taxon>Hypocreales</taxon>
        <taxon>Bionectriaceae</taxon>
        <taxon>Clonostachys</taxon>
    </lineage>
</organism>
<proteinExistence type="inferred from homology"/>
<dbReference type="InterPro" id="IPR044053">
    <property type="entry name" value="AsaB-like"/>
</dbReference>
<dbReference type="GO" id="GO:0016491">
    <property type="term" value="F:oxidoreductase activity"/>
    <property type="evidence" value="ECO:0007669"/>
    <property type="project" value="InterPro"/>
</dbReference>
<sequence length="356" mass="40131">MNSSALMTSVSCLDRLDLYKKEKPFELRFPAPTGFPQKNMVISEYDGIEVKDVRGSEDQLSIEKNGFLVMKLDHDFDTMDFDNKEIIKSKYLPIVAESLKSRLGASRVLVHDFLVRKSHTTFPVSTGEVYEWEQPANLLHIDSTPNGTKQLVGNLSQELFVELSKKRCQYVTVWKPIKGPVRKWPLMMVDTSTVNVNADLEARDMVYYDSVVETHLVYNSDDYEFNYLSNQTTTEAWVILQTDSETLTGTPHSSFRNPLASDSDPERESIEGIVSVSHNAGSLKPVEEATTEIVTTPIPTASLTSQGNETQYDVFQGAYDKIKLNAKSFVENMLLVLPGDFELNGQDSMLTILYKP</sequence>
<accession>A0A9N9ZK70</accession>
<reference evidence="2" key="1">
    <citation type="submission" date="2021-10" db="EMBL/GenBank/DDBJ databases">
        <authorList>
            <person name="Piombo E."/>
        </authorList>
    </citation>
    <scope>NUCLEOTIDE SEQUENCE</scope>
</reference>
<dbReference type="AlphaFoldDB" id="A0A9N9ZK70"/>
<evidence type="ECO:0000313" key="2">
    <source>
        <dbReference type="EMBL" id="CAH0056956.1"/>
    </source>
</evidence>
<evidence type="ECO:0000313" key="3">
    <source>
        <dbReference type="Proteomes" id="UP000775872"/>
    </source>
</evidence>
<comment type="caution">
    <text evidence="2">The sequence shown here is derived from an EMBL/GenBank/DDBJ whole genome shotgun (WGS) entry which is preliminary data.</text>
</comment>
<evidence type="ECO:0000256" key="1">
    <source>
        <dbReference type="ARBA" id="ARBA00023604"/>
    </source>
</evidence>
<gene>
    <name evidence="2" type="ORF">CSOL1703_00018195</name>
</gene>
<keyword evidence="3" id="KW-1185">Reference proteome</keyword>
<dbReference type="PANTHER" id="PTHR34598">
    <property type="entry name" value="BLL6449 PROTEIN"/>
    <property type="match status" value="1"/>
</dbReference>
<comment type="similarity">
    <text evidence="1">Belongs to the asaB hydroxylase/desaturase family.</text>
</comment>
<dbReference type="PANTHER" id="PTHR34598:SF3">
    <property type="entry name" value="OXIDOREDUCTASE AN1597"/>
    <property type="match status" value="1"/>
</dbReference>
<protein>
    <submittedName>
        <fullName evidence="2">Uncharacterized protein</fullName>
    </submittedName>
</protein>
<dbReference type="OrthoDB" id="412788at2759"/>
<name>A0A9N9ZK70_9HYPO</name>
<dbReference type="Proteomes" id="UP000775872">
    <property type="component" value="Unassembled WGS sequence"/>
</dbReference>